<keyword evidence="3" id="KW-1185">Reference proteome</keyword>
<dbReference type="Proteomes" id="UP000276133">
    <property type="component" value="Unassembled WGS sequence"/>
</dbReference>
<sequence length="152" mass="18040">MKWKKCQVLWKIEQLLDISHQRSIILICYFFHICIQIIGIKKIRFDKKPKQEYPPISFLLTFSNFSTDVPNVSLEYFNNTILRKFLKITDCVAAYIDSITLHYSKLVWITGKLDLWSKINFYVKLIADQNLTIGQCYLTRSKKSNTFKTNFI</sequence>
<gene>
    <name evidence="2" type="ORF">BpHYR1_025931</name>
</gene>
<evidence type="ECO:0000256" key="1">
    <source>
        <dbReference type="SAM" id="Phobius"/>
    </source>
</evidence>
<protein>
    <submittedName>
        <fullName evidence="2">Uncharacterized protein</fullName>
    </submittedName>
</protein>
<feature type="transmembrane region" description="Helical" evidence="1">
    <location>
        <begin position="20"/>
        <end position="40"/>
    </location>
</feature>
<dbReference type="EMBL" id="REGN01001117">
    <property type="protein sequence ID" value="RNA36855.1"/>
    <property type="molecule type" value="Genomic_DNA"/>
</dbReference>
<proteinExistence type="predicted"/>
<dbReference type="AlphaFoldDB" id="A0A3M7SMG0"/>
<name>A0A3M7SMG0_BRAPC</name>
<evidence type="ECO:0000313" key="3">
    <source>
        <dbReference type="Proteomes" id="UP000276133"/>
    </source>
</evidence>
<keyword evidence="1" id="KW-0472">Membrane</keyword>
<evidence type="ECO:0000313" key="2">
    <source>
        <dbReference type="EMBL" id="RNA36855.1"/>
    </source>
</evidence>
<keyword evidence="1" id="KW-0812">Transmembrane</keyword>
<organism evidence="2 3">
    <name type="scientific">Brachionus plicatilis</name>
    <name type="common">Marine rotifer</name>
    <name type="synonym">Brachionus muelleri</name>
    <dbReference type="NCBI Taxonomy" id="10195"/>
    <lineage>
        <taxon>Eukaryota</taxon>
        <taxon>Metazoa</taxon>
        <taxon>Spiralia</taxon>
        <taxon>Gnathifera</taxon>
        <taxon>Rotifera</taxon>
        <taxon>Eurotatoria</taxon>
        <taxon>Monogononta</taxon>
        <taxon>Pseudotrocha</taxon>
        <taxon>Ploima</taxon>
        <taxon>Brachionidae</taxon>
        <taxon>Brachionus</taxon>
    </lineage>
</organism>
<keyword evidence="1" id="KW-1133">Transmembrane helix</keyword>
<comment type="caution">
    <text evidence="2">The sequence shown here is derived from an EMBL/GenBank/DDBJ whole genome shotgun (WGS) entry which is preliminary data.</text>
</comment>
<reference evidence="2 3" key="1">
    <citation type="journal article" date="2018" name="Sci. Rep.">
        <title>Genomic signatures of local adaptation to the degree of environmental predictability in rotifers.</title>
        <authorList>
            <person name="Franch-Gras L."/>
            <person name="Hahn C."/>
            <person name="Garcia-Roger E.M."/>
            <person name="Carmona M.J."/>
            <person name="Serra M."/>
            <person name="Gomez A."/>
        </authorList>
    </citation>
    <scope>NUCLEOTIDE SEQUENCE [LARGE SCALE GENOMIC DNA]</scope>
    <source>
        <strain evidence="2">HYR1</strain>
    </source>
</reference>
<accession>A0A3M7SMG0</accession>